<evidence type="ECO:0000313" key="1">
    <source>
        <dbReference type="EMBL" id="MFD0862494.1"/>
    </source>
</evidence>
<gene>
    <name evidence="1" type="ORF">ACFQ1M_09770</name>
</gene>
<proteinExistence type="predicted"/>
<organism evidence="1 2">
    <name type="scientific">Sungkyunkwania multivorans</name>
    <dbReference type="NCBI Taxonomy" id="1173618"/>
    <lineage>
        <taxon>Bacteria</taxon>
        <taxon>Pseudomonadati</taxon>
        <taxon>Bacteroidota</taxon>
        <taxon>Flavobacteriia</taxon>
        <taxon>Flavobacteriales</taxon>
        <taxon>Flavobacteriaceae</taxon>
        <taxon>Sungkyunkwania</taxon>
    </lineage>
</organism>
<name>A0ABW3CYU1_9FLAO</name>
<dbReference type="RefSeq" id="WP_386407594.1">
    <property type="nucleotide sequence ID" value="NZ_JBHTJH010000008.1"/>
</dbReference>
<reference evidence="2" key="1">
    <citation type="journal article" date="2019" name="Int. J. Syst. Evol. Microbiol.">
        <title>The Global Catalogue of Microorganisms (GCM) 10K type strain sequencing project: providing services to taxonomists for standard genome sequencing and annotation.</title>
        <authorList>
            <consortium name="The Broad Institute Genomics Platform"/>
            <consortium name="The Broad Institute Genome Sequencing Center for Infectious Disease"/>
            <person name="Wu L."/>
            <person name="Ma J."/>
        </authorList>
    </citation>
    <scope>NUCLEOTIDE SEQUENCE [LARGE SCALE GENOMIC DNA]</scope>
    <source>
        <strain evidence="2">CCUG 62952</strain>
    </source>
</reference>
<comment type="caution">
    <text evidence="1">The sequence shown here is derived from an EMBL/GenBank/DDBJ whole genome shotgun (WGS) entry which is preliminary data.</text>
</comment>
<dbReference type="Proteomes" id="UP001596978">
    <property type="component" value="Unassembled WGS sequence"/>
</dbReference>
<accession>A0ABW3CYU1</accession>
<protein>
    <submittedName>
        <fullName evidence="1">Uncharacterized protein</fullName>
    </submittedName>
</protein>
<sequence length="64" mass="7351">MALTVRISGSDTMDTSQRKDAMDAINELPTKVLLRLKKVSRSPKAVEYFENDGKYRTVRMFLNI</sequence>
<keyword evidence="2" id="KW-1185">Reference proteome</keyword>
<dbReference type="EMBL" id="JBHTJH010000008">
    <property type="protein sequence ID" value="MFD0862494.1"/>
    <property type="molecule type" value="Genomic_DNA"/>
</dbReference>
<evidence type="ECO:0000313" key="2">
    <source>
        <dbReference type="Proteomes" id="UP001596978"/>
    </source>
</evidence>